<sequence>MPFDLRYNARRAGIAVLLVATIGGCAHAPPEAPADIAQRPVATPGKRPDPALALLDYARRLQNATPEQREQHVVTARRAVSEYAGANSFARLALAYGTPNQRRYTPDEAARYAQRALDAEDNHWSPAARQYLSDCARLYQAVADNNQTTAPAHQAEARPEAAQDQATQAAGRQARADSNARADADRAHIARLQAQLDEAHRKLRELANIEDRLGDTEP</sequence>
<evidence type="ECO:0000256" key="2">
    <source>
        <dbReference type="SAM" id="SignalP"/>
    </source>
</evidence>
<dbReference type="PROSITE" id="PS51257">
    <property type="entry name" value="PROKAR_LIPOPROTEIN"/>
    <property type="match status" value="1"/>
</dbReference>
<keyword evidence="4" id="KW-1185">Reference proteome</keyword>
<feature type="compositionally biased region" description="Low complexity" evidence="1">
    <location>
        <begin position="162"/>
        <end position="173"/>
    </location>
</feature>
<feature type="chain" id="PRO_5046634026" description="Lipoprotein" evidence="2">
    <location>
        <begin position="29"/>
        <end position="218"/>
    </location>
</feature>
<feature type="compositionally biased region" description="Basic and acidic residues" evidence="1">
    <location>
        <begin position="174"/>
        <end position="186"/>
    </location>
</feature>
<organism evidence="3 4">
    <name type="scientific">Salinisphaera aquimarina</name>
    <dbReference type="NCBI Taxonomy" id="2094031"/>
    <lineage>
        <taxon>Bacteria</taxon>
        <taxon>Pseudomonadati</taxon>
        <taxon>Pseudomonadota</taxon>
        <taxon>Gammaproteobacteria</taxon>
        <taxon>Salinisphaerales</taxon>
        <taxon>Salinisphaeraceae</taxon>
        <taxon>Salinisphaera</taxon>
    </lineage>
</organism>
<evidence type="ECO:0008006" key="5">
    <source>
        <dbReference type="Google" id="ProtNLM"/>
    </source>
</evidence>
<evidence type="ECO:0000256" key="1">
    <source>
        <dbReference type="SAM" id="MobiDB-lite"/>
    </source>
</evidence>
<comment type="caution">
    <text evidence="3">The sequence shown here is derived from an EMBL/GenBank/DDBJ whole genome shotgun (WGS) entry which is preliminary data.</text>
</comment>
<dbReference type="Proteomes" id="UP001595462">
    <property type="component" value="Unassembled WGS sequence"/>
</dbReference>
<protein>
    <recommendedName>
        <fullName evidence="5">Lipoprotein</fullName>
    </recommendedName>
</protein>
<evidence type="ECO:0000313" key="4">
    <source>
        <dbReference type="Proteomes" id="UP001595462"/>
    </source>
</evidence>
<gene>
    <name evidence="3" type="ORF">ACFOSU_00605</name>
</gene>
<proteinExistence type="predicted"/>
<name>A0ABV7EKG3_9GAMM</name>
<evidence type="ECO:0000313" key="3">
    <source>
        <dbReference type="EMBL" id="MFC3102386.1"/>
    </source>
</evidence>
<dbReference type="EMBL" id="JBHRSS010000001">
    <property type="protein sequence ID" value="MFC3102386.1"/>
    <property type="molecule type" value="Genomic_DNA"/>
</dbReference>
<feature type="signal peptide" evidence="2">
    <location>
        <begin position="1"/>
        <end position="28"/>
    </location>
</feature>
<keyword evidence="2" id="KW-0732">Signal</keyword>
<feature type="region of interest" description="Disordered" evidence="1">
    <location>
        <begin position="149"/>
        <end position="186"/>
    </location>
</feature>
<accession>A0ABV7EKG3</accession>
<reference evidence="4" key="1">
    <citation type="journal article" date="2019" name="Int. J. Syst. Evol. Microbiol.">
        <title>The Global Catalogue of Microorganisms (GCM) 10K type strain sequencing project: providing services to taxonomists for standard genome sequencing and annotation.</title>
        <authorList>
            <consortium name="The Broad Institute Genomics Platform"/>
            <consortium name="The Broad Institute Genome Sequencing Center for Infectious Disease"/>
            <person name="Wu L."/>
            <person name="Ma J."/>
        </authorList>
    </citation>
    <scope>NUCLEOTIDE SEQUENCE [LARGE SCALE GENOMIC DNA]</scope>
    <source>
        <strain evidence="4">KCTC 52640</strain>
    </source>
</reference>
<dbReference type="RefSeq" id="WP_380685392.1">
    <property type="nucleotide sequence ID" value="NZ_JBHRSS010000001.1"/>
</dbReference>